<evidence type="ECO:0000313" key="2">
    <source>
        <dbReference type="Proteomes" id="UP000001307"/>
    </source>
</evidence>
<dbReference type="EMBL" id="FN653667">
    <property type="protein sequence ID" value="CBY15791.1"/>
    <property type="molecule type" value="Genomic_DNA"/>
</dbReference>
<name>E4Y1P7_OIKDI</name>
<reference evidence="1" key="1">
    <citation type="journal article" date="2010" name="Science">
        <title>Plasticity of animal genome architecture unmasked by rapid evolution of a pelagic tunicate.</title>
        <authorList>
            <person name="Denoeud F."/>
            <person name="Henriet S."/>
            <person name="Mungpakdee S."/>
            <person name="Aury J.M."/>
            <person name="Da Silva C."/>
            <person name="Brinkmann H."/>
            <person name="Mikhaleva J."/>
            <person name="Olsen L.C."/>
            <person name="Jubin C."/>
            <person name="Canestro C."/>
            <person name="Bouquet J.M."/>
            <person name="Danks G."/>
            <person name="Poulain J."/>
            <person name="Campsteijn C."/>
            <person name="Adamski M."/>
            <person name="Cross I."/>
            <person name="Yadetie F."/>
            <person name="Muffato M."/>
            <person name="Louis A."/>
            <person name="Butcher S."/>
            <person name="Tsagkogeorga G."/>
            <person name="Konrad A."/>
            <person name="Singh S."/>
            <person name="Jensen M.F."/>
            <person name="Cong E.H."/>
            <person name="Eikeseth-Otteraa H."/>
            <person name="Noel B."/>
            <person name="Anthouard V."/>
            <person name="Porcel B.M."/>
            <person name="Kachouri-Lafond R."/>
            <person name="Nishino A."/>
            <person name="Ugolini M."/>
            <person name="Chourrout P."/>
            <person name="Nishida H."/>
            <person name="Aasland R."/>
            <person name="Huzurbazar S."/>
            <person name="Westhof E."/>
            <person name="Delsuc F."/>
            <person name="Lehrach H."/>
            <person name="Reinhardt R."/>
            <person name="Weissenbach J."/>
            <person name="Roy S.W."/>
            <person name="Artiguenave F."/>
            <person name="Postlethwait J.H."/>
            <person name="Manak J.R."/>
            <person name="Thompson E.M."/>
            <person name="Jaillon O."/>
            <person name="Du Pasquier L."/>
            <person name="Boudinot P."/>
            <person name="Liberles D.A."/>
            <person name="Volff J.N."/>
            <person name="Philippe H."/>
            <person name="Lenhard B."/>
            <person name="Roest Crollius H."/>
            <person name="Wincker P."/>
            <person name="Chourrout D."/>
        </authorList>
    </citation>
    <scope>NUCLEOTIDE SEQUENCE [LARGE SCALE GENOMIC DNA]</scope>
</reference>
<organism evidence="1">
    <name type="scientific">Oikopleura dioica</name>
    <name type="common">Tunicate</name>
    <dbReference type="NCBI Taxonomy" id="34765"/>
    <lineage>
        <taxon>Eukaryota</taxon>
        <taxon>Metazoa</taxon>
        <taxon>Chordata</taxon>
        <taxon>Tunicata</taxon>
        <taxon>Appendicularia</taxon>
        <taxon>Copelata</taxon>
        <taxon>Oikopleuridae</taxon>
        <taxon>Oikopleura</taxon>
    </lineage>
</organism>
<dbReference type="InParanoid" id="E4Y1P7"/>
<keyword evidence="2" id="KW-1185">Reference proteome</keyword>
<sequence>ALVISAKWKSRIEIQKRTGAARAKRRSERA</sequence>
<gene>
    <name evidence="1" type="ORF">GSOID_T00014107001</name>
</gene>
<feature type="non-terminal residue" evidence="1">
    <location>
        <position position="1"/>
    </location>
</feature>
<accession>E4Y1P7</accession>
<protein>
    <submittedName>
        <fullName evidence="1">Uncharacterized protein</fullName>
    </submittedName>
</protein>
<dbReference type="AlphaFoldDB" id="E4Y1P7"/>
<evidence type="ECO:0000313" key="1">
    <source>
        <dbReference type="EMBL" id="CBY15791.1"/>
    </source>
</evidence>
<dbReference type="Proteomes" id="UP000001307">
    <property type="component" value="Unassembled WGS sequence"/>
</dbReference>
<proteinExistence type="predicted"/>